<organism evidence="2 3">
    <name type="scientific">Paraconexibacter antarcticus</name>
    <dbReference type="NCBI Taxonomy" id="2949664"/>
    <lineage>
        <taxon>Bacteria</taxon>
        <taxon>Bacillati</taxon>
        <taxon>Actinomycetota</taxon>
        <taxon>Thermoleophilia</taxon>
        <taxon>Solirubrobacterales</taxon>
        <taxon>Paraconexibacteraceae</taxon>
        <taxon>Paraconexibacter</taxon>
    </lineage>
</organism>
<name>A0ABY5DSN7_9ACTN</name>
<evidence type="ECO:0000256" key="1">
    <source>
        <dbReference type="SAM" id="MobiDB-lite"/>
    </source>
</evidence>
<feature type="compositionally biased region" description="Basic residues" evidence="1">
    <location>
        <begin position="115"/>
        <end position="127"/>
    </location>
</feature>
<feature type="compositionally biased region" description="Polar residues" evidence="1">
    <location>
        <begin position="1"/>
        <end position="13"/>
    </location>
</feature>
<proteinExistence type="predicted"/>
<gene>
    <name evidence="2" type="ORF">NBH00_19825</name>
</gene>
<feature type="region of interest" description="Disordered" evidence="1">
    <location>
        <begin position="104"/>
        <end position="127"/>
    </location>
</feature>
<protein>
    <submittedName>
        <fullName evidence="2">Uncharacterized protein</fullName>
    </submittedName>
</protein>
<dbReference type="Proteomes" id="UP001056035">
    <property type="component" value="Chromosome"/>
</dbReference>
<keyword evidence="3" id="KW-1185">Reference proteome</keyword>
<reference evidence="2 3" key="1">
    <citation type="submission" date="2022-06" db="EMBL/GenBank/DDBJ databases">
        <title>Paraconexibacter antarcticus.</title>
        <authorList>
            <person name="Kim C.S."/>
        </authorList>
    </citation>
    <scope>NUCLEOTIDE SEQUENCE [LARGE SCALE GENOMIC DNA]</scope>
    <source>
        <strain evidence="2 3">02-257</strain>
    </source>
</reference>
<evidence type="ECO:0000313" key="2">
    <source>
        <dbReference type="EMBL" id="UTI63579.1"/>
    </source>
</evidence>
<accession>A0ABY5DSN7</accession>
<dbReference type="RefSeq" id="WP_254570304.1">
    <property type="nucleotide sequence ID" value="NZ_CP098502.1"/>
</dbReference>
<feature type="region of interest" description="Disordered" evidence="1">
    <location>
        <begin position="1"/>
        <end position="22"/>
    </location>
</feature>
<evidence type="ECO:0000313" key="3">
    <source>
        <dbReference type="Proteomes" id="UP001056035"/>
    </source>
</evidence>
<dbReference type="EMBL" id="CP098502">
    <property type="protein sequence ID" value="UTI63579.1"/>
    <property type="molecule type" value="Genomic_DNA"/>
</dbReference>
<sequence>MRTGTSDPITPSDGNAPPPVSPFLPLLDEGPMRAELLRQIRRLELEISRFAVANCPYDTPPGSQRRGPAILTTAQLEEIRDELLVARTALHDLVVERVTARLRASAPVPGSGPSRLRRLNRLGRKGS</sequence>